<dbReference type="PIRSF" id="PIRSF000137">
    <property type="entry name" value="Alcohol_oxidase"/>
    <property type="match status" value="1"/>
</dbReference>
<dbReference type="GO" id="GO:0016614">
    <property type="term" value="F:oxidoreductase activity, acting on CH-OH group of donors"/>
    <property type="evidence" value="ECO:0007669"/>
    <property type="project" value="InterPro"/>
</dbReference>
<protein>
    <submittedName>
        <fullName evidence="8">GMC oxidoreductase</fullName>
    </submittedName>
</protein>
<keyword evidence="9" id="KW-1185">Reference proteome</keyword>
<dbReference type="Pfam" id="PF05199">
    <property type="entry name" value="GMC_oxred_C"/>
    <property type="match status" value="1"/>
</dbReference>
<name>A0AAD4Q1U5_9EURO</name>
<dbReference type="GO" id="GO:0050660">
    <property type="term" value="F:flavin adenine dinucleotide binding"/>
    <property type="evidence" value="ECO:0007669"/>
    <property type="project" value="InterPro"/>
</dbReference>
<dbReference type="InterPro" id="IPR007867">
    <property type="entry name" value="GMC_OxRtase_C"/>
</dbReference>
<evidence type="ECO:0000259" key="7">
    <source>
        <dbReference type="PROSITE" id="PS00624"/>
    </source>
</evidence>
<sequence>MPHHRFVKLENPHKLLSFIHVKKGRDTNATYDYVVVGGGTAGAAIATRLAQQSFSVALIEAGVQYEFESLAALPIADVFPAGSDPTTNSDIDWGFVTKEQPGANNRDIHFARGKCLGGSSALNFMIYQRPTIESMQKWADAVDDNSYVFDKVFPYYKKSVAFTPPNTQARFPNATVEYQASAFESNGGPLQVSYTNYAMPFSTWMLLGMEAIGINKTDDFNSGSLFGTQYCASTIRPSDETRSSSESSFLATSNSSSSLHVYSSTLAKRILFNDDKQATGVKATTSGNSTIQIEANKEIIISAGAFQSPQLLMVSGIGPSNILQQYNIETVSDLAGVGQNMWDHPFFAPTYRVGVETLTATANNFLNLGAEFVTYATTHTGIMTSPISDLLAWEKIPSSLRANFSSGTTQALSWFSDDWPEAEYISGAGYIGNCSNLFEIQPKDGYQYASILGVLVAPTSRGNITITSSDTSDLPTINPNWLATESDQQVAIAIFRRIRAAFQSKAMAPVIVGEEYFPGTDVQTDDEILEFIRNNLMTLWHPAGTCKMGTADDSTAVIDSKARVFGVKGLRVVDASAFPILPPGHPQSTVYMLAEKIADDIINNL</sequence>
<dbReference type="SUPFAM" id="SSF51905">
    <property type="entry name" value="FAD/NAD(P)-binding domain"/>
    <property type="match status" value="1"/>
</dbReference>
<keyword evidence="4 5" id="KW-0274">FAD</keyword>
<dbReference type="Gene3D" id="3.30.560.10">
    <property type="entry name" value="Glucose Oxidase, domain 3"/>
    <property type="match status" value="1"/>
</dbReference>
<dbReference type="RefSeq" id="XP_046078636.1">
    <property type="nucleotide sequence ID" value="XM_046221441.1"/>
</dbReference>
<proteinExistence type="inferred from homology"/>
<evidence type="ECO:0000256" key="3">
    <source>
        <dbReference type="PIRSR" id="PIRSR000137-1"/>
    </source>
</evidence>
<gene>
    <name evidence="8" type="ORF">BGW36DRAFT_436199</name>
</gene>
<dbReference type="PROSITE" id="PS00623">
    <property type="entry name" value="GMC_OXRED_1"/>
    <property type="match status" value="1"/>
</dbReference>
<organism evidence="8 9">
    <name type="scientific">Talaromyces proteolyticus</name>
    <dbReference type="NCBI Taxonomy" id="1131652"/>
    <lineage>
        <taxon>Eukaryota</taxon>
        <taxon>Fungi</taxon>
        <taxon>Dikarya</taxon>
        <taxon>Ascomycota</taxon>
        <taxon>Pezizomycotina</taxon>
        <taxon>Eurotiomycetes</taxon>
        <taxon>Eurotiomycetidae</taxon>
        <taxon>Eurotiales</taxon>
        <taxon>Trichocomaceae</taxon>
        <taxon>Talaromyces</taxon>
        <taxon>Talaromyces sect. Bacilispori</taxon>
    </lineage>
</organism>
<dbReference type="EMBL" id="JAJTJA010000001">
    <property type="protein sequence ID" value="KAH8706015.1"/>
    <property type="molecule type" value="Genomic_DNA"/>
</dbReference>
<evidence type="ECO:0000259" key="6">
    <source>
        <dbReference type="PROSITE" id="PS00623"/>
    </source>
</evidence>
<dbReference type="Proteomes" id="UP001201262">
    <property type="component" value="Unassembled WGS sequence"/>
</dbReference>
<dbReference type="AlphaFoldDB" id="A0AAD4Q1U5"/>
<keyword evidence="2" id="KW-0325">Glycoprotein</keyword>
<reference evidence="8" key="1">
    <citation type="submission" date="2021-12" db="EMBL/GenBank/DDBJ databases">
        <title>Convergent genome expansion in fungi linked to evolution of root-endophyte symbiosis.</title>
        <authorList>
            <consortium name="DOE Joint Genome Institute"/>
            <person name="Ke Y.-H."/>
            <person name="Bonito G."/>
            <person name="Liao H.-L."/>
            <person name="Looney B."/>
            <person name="Rojas-Flechas A."/>
            <person name="Nash J."/>
            <person name="Hameed K."/>
            <person name="Schadt C."/>
            <person name="Martin F."/>
            <person name="Crous P.W."/>
            <person name="Miettinen O."/>
            <person name="Magnuson J.K."/>
            <person name="Labbe J."/>
            <person name="Jacobson D."/>
            <person name="Doktycz M.J."/>
            <person name="Veneault-Fourrey C."/>
            <person name="Kuo A."/>
            <person name="Mondo S."/>
            <person name="Calhoun S."/>
            <person name="Riley R."/>
            <person name="Ohm R."/>
            <person name="LaButti K."/>
            <person name="Andreopoulos B."/>
            <person name="Pangilinan J."/>
            <person name="Nolan M."/>
            <person name="Tritt A."/>
            <person name="Clum A."/>
            <person name="Lipzen A."/>
            <person name="Daum C."/>
            <person name="Barry K."/>
            <person name="Grigoriev I.V."/>
            <person name="Vilgalys R."/>
        </authorList>
    </citation>
    <scope>NUCLEOTIDE SEQUENCE</scope>
    <source>
        <strain evidence="8">PMI_201</strain>
    </source>
</reference>
<dbReference type="SUPFAM" id="SSF54373">
    <property type="entry name" value="FAD-linked reductases, C-terminal domain"/>
    <property type="match status" value="1"/>
</dbReference>
<feature type="active site" description="Proton donor" evidence="3">
    <location>
        <position position="541"/>
    </location>
</feature>
<comment type="caution">
    <text evidence="8">The sequence shown here is derived from an EMBL/GenBank/DDBJ whole genome shotgun (WGS) entry which is preliminary data.</text>
</comment>
<evidence type="ECO:0000313" key="8">
    <source>
        <dbReference type="EMBL" id="KAH8706015.1"/>
    </source>
</evidence>
<comment type="cofactor">
    <cofactor evidence="4">
        <name>FAD</name>
        <dbReference type="ChEBI" id="CHEBI:57692"/>
    </cofactor>
</comment>
<dbReference type="InterPro" id="IPR000172">
    <property type="entry name" value="GMC_OxRdtase_N"/>
</dbReference>
<keyword evidence="5" id="KW-0285">Flavoprotein</keyword>
<feature type="binding site" evidence="4">
    <location>
        <begin position="586"/>
        <end position="587"/>
    </location>
    <ligand>
        <name>FAD</name>
        <dbReference type="ChEBI" id="CHEBI:57692"/>
    </ligand>
</feature>
<evidence type="ECO:0000256" key="5">
    <source>
        <dbReference type="RuleBase" id="RU003968"/>
    </source>
</evidence>
<dbReference type="Pfam" id="PF00732">
    <property type="entry name" value="GMC_oxred_N"/>
    <property type="match status" value="1"/>
</dbReference>
<dbReference type="PROSITE" id="PS00624">
    <property type="entry name" value="GMC_OXRED_2"/>
    <property type="match status" value="1"/>
</dbReference>
<dbReference type="GO" id="GO:0044550">
    <property type="term" value="P:secondary metabolite biosynthetic process"/>
    <property type="evidence" value="ECO:0007669"/>
    <property type="project" value="TreeGrafter"/>
</dbReference>
<feature type="binding site" evidence="4">
    <location>
        <begin position="540"/>
        <end position="541"/>
    </location>
    <ligand>
        <name>FAD</name>
        <dbReference type="ChEBI" id="CHEBI:57692"/>
    </ligand>
</feature>
<feature type="domain" description="Glucose-methanol-choline oxidoreductase N-terminal" evidence="6">
    <location>
        <begin position="113"/>
        <end position="136"/>
    </location>
</feature>
<dbReference type="PANTHER" id="PTHR11552">
    <property type="entry name" value="GLUCOSE-METHANOL-CHOLINE GMC OXIDOREDUCTASE"/>
    <property type="match status" value="1"/>
</dbReference>
<feature type="active site" description="Proton acceptor" evidence="3">
    <location>
        <position position="585"/>
    </location>
</feature>
<evidence type="ECO:0000313" key="9">
    <source>
        <dbReference type="Proteomes" id="UP001201262"/>
    </source>
</evidence>
<feature type="domain" description="Glucose-methanol-choline oxidoreductase N-terminal" evidence="7">
    <location>
        <begin position="304"/>
        <end position="318"/>
    </location>
</feature>
<dbReference type="PANTHER" id="PTHR11552:SF138">
    <property type="entry name" value="DEHYDROGENASE PKFF-RELATED"/>
    <property type="match status" value="1"/>
</dbReference>
<accession>A0AAD4Q1U5</accession>
<dbReference type="Gene3D" id="3.50.50.60">
    <property type="entry name" value="FAD/NAD(P)-binding domain"/>
    <property type="match status" value="1"/>
</dbReference>
<evidence type="ECO:0000256" key="4">
    <source>
        <dbReference type="PIRSR" id="PIRSR000137-2"/>
    </source>
</evidence>
<evidence type="ECO:0000256" key="2">
    <source>
        <dbReference type="ARBA" id="ARBA00023180"/>
    </source>
</evidence>
<dbReference type="InterPro" id="IPR012132">
    <property type="entry name" value="GMC_OxRdtase"/>
</dbReference>
<comment type="similarity">
    <text evidence="1 5">Belongs to the GMC oxidoreductase family.</text>
</comment>
<dbReference type="InterPro" id="IPR036188">
    <property type="entry name" value="FAD/NAD-bd_sf"/>
</dbReference>
<evidence type="ECO:0000256" key="1">
    <source>
        <dbReference type="ARBA" id="ARBA00010790"/>
    </source>
</evidence>
<dbReference type="GeneID" id="70251728"/>